<dbReference type="EMBL" id="PYDT01000011">
    <property type="protein sequence ID" value="THU44286.1"/>
    <property type="molecule type" value="Genomic_DNA"/>
</dbReference>
<dbReference type="Proteomes" id="UP000317650">
    <property type="component" value="Chromosome 2"/>
</dbReference>
<sequence length="218" mass="23962">MFTRKDGESGCCARWTSFVGHGPRPQAEPGFDTREALVKLEAGRPRKKAKTCGLKKLNVPMTQSEGRVSKEAGRGRRRNLNCSEAGPSREVTGKAPQEPSIRDLCRLPAGTPGEPYQARAVGELPEGQPSDPLATRWGELTRGDRVWSDGESTALFARGGLHPDMAKEMYIMPSDILLEKATKSLLWGHHYVTALMDRARNAGRALGVLVDRNTELRK</sequence>
<organism evidence="2 3">
    <name type="scientific">Musa balbisiana</name>
    <name type="common">Banana</name>
    <dbReference type="NCBI Taxonomy" id="52838"/>
    <lineage>
        <taxon>Eukaryota</taxon>
        <taxon>Viridiplantae</taxon>
        <taxon>Streptophyta</taxon>
        <taxon>Embryophyta</taxon>
        <taxon>Tracheophyta</taxon>
        <taxon>Spermatophyta</taxon>
        <taxon>Magnoliopsida</taxon>
        <taxon>Liliopsida</taxon>
        <taxon>Zingiberales</taxon>
        <taxon>Musaceae</taxon>
        <taxon>Musa</taxon>
    </lineage>
</organism>
<comment type="caution">
    <text evidence="2">The sequence shown here is derived from an EMBL/GenBank/DDBJ whole genome shotgun (WGS) entry which is preliminary data.</text>
</comment>
<name>A0A4V4H2G8_MUSBA</name>
<evidence type="ECO:0000256" key="1">
    <source>
        <dbReference type="SAM" id="MobiDB-lite"/>
    </source>
</evidence>
<accession>A0A4V4H2G8</accession>
<dbReference type="AlphaFoldDB" id="A0A4V4H2G8"/>
<reference evidence="2 3" key="1">
    <citation type="journal article" date="2019" name="Nat. Plants">
        <title>Genome sequencing of Musa balbisiana reveals subgenome evolution and function divergence in polyploid bananas.</title>
        <authorList>
            <person name="Yao X."/>
        </authorList>
    </citation>
    <scope>NUCLEOTIDE SEQUENCE [LARGE SCALE GENOMIC DNA]</scope>
    <source>
        <strain evidence="3">cv. DH-PKW</strain>
        <tissue evidence="2">Leaves</tissue>
    </source>
</reference>
<evidence type="ECO:0000313" key="3">
    <source>
        <dbReference type="Proteomes" id="UP000317650"/>
    </source>
</evidence>
<keyword evidence="3" id="KW-1185">Reference proteome</keyword>
<evidence type="ECO:0000313" key="2">
    <source>
        <dbReference type="EMBL" id="THU44286.1"/>
    </source>
</evidence>
<proteinExistence type="predicted"/>
<feature type="region of interest" description="Disordered" evidence="1">
    <location>
        <begin position="64"/>
        <end position="100"/>
    </location>
</feature>
<gene>
    <name evidence="2" type="ORF">C4D60_Mb02t05800</name>
</gene>
<protein>
    <submittedName>
        <fullName evidence="2">Uncharacterized protein</fullName>
    </submittedName>
</protein>